<keyword evidence="1" id="KW-0812">Transmembrane</keyword>
<dbReference type="Proteomes" id="UP000184191">
    <property type="component" value="Unassembled WGS sequence"/>
</dbReference>
<evidence type="ECO:0000256" key="2">
    <source>
        <dbReference type="SAM" id="SignalP"/>
    </source>
</evidence>
<feature type="chain" id="PRO_5013382641" evidence="2">
    <location>
        <begin position="22"/>
        <end position="239"/>
    </location>
</feature>
<dbReference type="EMBL" id="FRBN01000021">
    <property type="protein sequence ID" value="SHL58794.1"/>
    <property type="molecule type" value="Genomic_DNA"/>
</dbReference>
<feature type="transmembrane region" description="Helical" evidence="1">
    <location>
        <begin position="214"/>
        <end position="233"/>
    </location>
</feature>
<protein>
    <submittedName>
        <fullName evidence="3">VPLPA-CTERM protein sorting domain-containing protein</fullName>
    </submittedName>
</protein>
<organism evidence="3 4">
    <name type="scientific">Roseovarius marisflavi</name>
    <dbReference type="NCBI Taxonomy" id="1054996"/>
    <lineage>
        <taxon>Bacteria</taxon>
        <taxon>Pseudomonadati</taxon>
        <taxon>Pseudomonadota</taxon>
        <taxon>Alphaproteobacteria</taxon>
        <taxon>Rhodobacterales</taxon>
        <taxon>Roseobacteraceae</taxon>
        <taxon>Roseovarius</taxon>
    </lineage>
</organism>
<keyword evidence="1" id="KW-0472">Membrane</keyword>
<evidence type="ECO:0000256" key="1">
    <source>
        <dbReference type="SAM" id="Phobius"/>
    </source>
</evidence>
<sequence length="239" mass="24354">MKKLMFAAVSALCITSVSTHAATLADLAAGASLVEGDVTFSGFVFTDNTPLPAFPGDFILDPANLEVTASSTASTTTLSFSLDPGASIAGFDTSSGLPHVFDFFVDFNVAVTGGSTRTLTDVTLGGGDLFATVDAFSEVVFADAINTPSIVLEIFEDAQPDSQTSDSAMLGGVSTLGLFGQVEGKTFVETATAGLSTFSLTFDLSGTAPPPATIPLPAGLPLLLAGLGSLALLRRRKTL</sequence>
<proteinExistence type="predicted"/>
<evidence type="ECO:0000313" key="4">
    <source>
        <dbReference type="Proteomes" id="UP000184191"/>
    </source>
</evidence>
<keyword evidence="2" id="KW-0732">Signal</keyword>
<accession>A0A1M7BV28</accession>
<keyword evidence="4" id="KW-1185">Reference proteome</keyword>
<keyword evidence="1" id="KW-1133">Transmembrane helix</keyword>
<evidence type="ECO:0000313" key="3">
    <source>
        <dbReference type="EMBL" id="SHL58794.1"/>
    </source>
</evidence>
<gene>
    <name evidence="3" type="ORF">SAMN05444414_12141</name>
</gene>
<dbReference type="NCBIfam" id="TIGR03370">
    <property type="entry name" value="VPLPA-CTERM"/>
    <property type="match status" value="1"/>
</dbReference>
<dbReference type="AlphaFoldDB" id="A0A1M7BV28"/>
<dbReference type="InterPro" id="IPR022472">
    <property type="entry name" value="VPLPA-CTERM"/>
</dbReference>
<reference evidence="4" key="1">
    <citation type="submission" date="2016-11" db="EMBL/GenBank/DDBJ databases">
        <authorList>
            <person name="Varghese N."/>
            <person name="Submissions S."/>
        </authorList>
    </citation>
    <scope>NUCLEOTIDE SEQUENCE [LARGE SCALE GENOMIC DNA]</scope>
    <source>
        <strain evidence="4">DSM 29327</strain>
    </source>
</reference>
<name>A0A1M7BV28_9RHOB</name>
<feature type="signal peptide" evidence="2">
    <location>
        <begin position="1"/>
        <end position="21"/>
    </location>
</feature>